<comment type="function">
    <text evidence="1 16">Is required not only for elongation of protein synthesis but also for the initiation of all mRNA translation through initiator tRNA(fMet) aminoacylation.</text>
</comment>
<evidence type="ECO:0000256" key="5">
    <source>
        <dbReference type="ARBA" id="ARBA00022490"/>
    </source>
</evidence>
<dbReference type="SUPFAM" id="SSF52374">
    <property type="entry name" value="Nucleotidylyl transferase"/>
    <property type="match status" value="1"/>
</dbReference>
<accession>A0A5S3PWA5</accession>
<dbReference type="SUPFAM" id="SSF50249">
    <property type="entry name" value="Nucleic acid-binding proteins"/>
    <property type="match status" value="1"/>
</dbReference>
<dbReference type="PANTHER" id="PTHR45765:SF1">
    <property type="entry name" value="METHIONINE--TRNA LIGASE, CYTOPLASMIC"/>
    <property type="match status" value="1"/>
</dbReference>
<dbReference type="RefSeq" id="WP_138656424.1">
    <property type="nucleotide sequence ID" value="NZ_VATY01000001.1"/>
</dbReference>
<dbReference type="InterPro" id="IPR014729">
    <property type="entry name" value="Rossmann-like_a/b/a_fold"/>
</dbReference>
<dbReference type="PRINTS" id="PR01041">
    <property type="entry name" value="TRNASYNTHMET"/>
</dbReference>
<sequence length="692" mass="77882">MAQNQNSPARYTITAALPYTNGPIHIGHLAGVYVPADIYARYLRLTGNDVAFVCGSDEHGVAISMKAKKEGITPKEVIDTYDGIIRQSFQDFGITFDNYSRTSREIHHKTAGDFFKKLHEQGDFIEETTAQLYDAEADQFLADRFVVGTCPNCGHEEAYGDQCENCGSTLNATDLINPKSTISGAVPTMKETKHWFLPLDRYEDFLREWILVGHKNDWKSNVYGQCKSWIDGGLAPRAVTRDLDWGIPVPVEGGEGKVLYVWFDAPIGYISSTKEWAEREGKDWEPYWKSDDTKLVHFIGKDNIVFHCIIFPAILKAHGDYILPENVPANEFLNLEGNKLSTSKNWAVWLHEYLQEFPDMQDVLRYTLTANAPETKDNDFTWKDFQARNNSELVAIFGNFVNRVVVLTNKYYEGVVPSPSEFSKVDLETLAALKQFPATIESSIERYRFREAGQELMNLARLGNKYLADEEPWKVIKENKERVKTILFVALQIATGLAILSEPFLPFTSKKLKNILSFTSSGVEMSWVHVSSNDVLLPSTHQINKAELLFRKIEDKEIQAQLDKLEATKKANENANKELMPQKDTIQFDDFTKLDMRVGTIVEAEKMAKAKKLLVLKVDTGLDTRTIVSGIAESFTPEEIVGKKVTVLINLAPRALRGVESEGMILMTENSDGKLVFVNPDEDGVGNGEGIS</sequence>
<dbReference type="GO" id="GO:0006431">
    <property type="term" value="P:methionyl-tRNA aminoacylation"/>
    <property type="evidence" value="ECO:0007669"/>
    <property type="project" value="UniProtKB-UniRule"/>
</dbReference>
<dbReference type="FunFam" id="2.20.28.20:FF:000001">
    <property type="entry name" value="Methionine--tRNA ligase"/>
    <property type="match status" value="1"/>
</dbReference>
<dbReference type="AlphaFoldDB" id="A0A5S3PWA5"/>
<name>A0A5S3PWA5_9FLAO</name>
<dbReference type="CDD" id="cd02800">
    <property type="entry name" value="tRNA_bind_EcMetRS_like"/>
    <property type="match status" value="1"/>
</dbReference>
<dbReference type="InterPro" id="IPR041872">
    <property type="entry name" value="Anticodon_Met"/>
</dbReference>
<comment type="similarity">
    <text evidence="3 16">Belongs to the class-I aminoacyl-tRNA synthetase family. MetG type 1 subfamily.</text>
</comment>
<dbReference type="PROSITE" id="PS50886">
    <property type="entry name" value="TRBD"/>
    <property type="match status" value="1"/>
</dbReference>
<dbReference type="Pfam" id="PF19303">
    <property type="entry name" value="Anticodon_3"/>
    <property type="match status" value="1"/>
</dbReference>
<keyword evidence="12 16" id="KW-0694">RNA-binding</keyword>
<dbReference type="SUPFAM" id="SSF47323">
    <property type="entry name" value="Anticodon-binding domain of a subclass of class I aminoacyl-tRNA synthetases"/>
    <property type="match status" value="1"/>
</dbReference>
<dbReference type="NCBIfam" id="TIGR00398">
    <property type="entry name" value="metG"/>
    <property type="match status" value="1"/>
</dbReference>
<dbReference type="InterPro" id="IPR023458">
    <property type="entry name" value="Met-tRNA_ligase_1"/>
</dbReference>
<dbReference type="CDD" id="cd00814">
    <property type="entry name" value="MetRS_core"/>
    <property type="match status" value="1"/>
</dbReference>
<keyword evidence="5 16" id="KW-0963">Cytoplasm</keyword>
<dbReference type="GO" id="GO:0004825">
    <property type="term" value="F:methionine-tRNA ligase activity"/>
    <property type="evidence" value="ECO:0007669"/>
    <property type="project" value="UniProtKB-UniRule"/>
</dbReference>
<keyword evidence="13 16" id="KW-0648">Protein biosynthesis</keyword>
<gene>
    <name evidence="16 18" type="primary">metG</name>
    <name evidence="18" type="ORF">FEE95_03410</name>
</gene>
<evidence type="ECO:0000256" key="3">
    <source>
        <dbReference type="ARBA" id="ARBA00008258"/>
    </source>
</evidence>
<comment type="cofactor">
    <cofactor evidence="16">
        <name>Zn(2+)</name>
        <dbReference type="ChEBI" id="CHEBI:29105"/>
    </cofactor>
    <text evidence="16">Binds 1 zinc ion per subunit.</text>
</comment>
<evidence type="ECO:0000256" key="9">
    <source>
        <dbReference type="ARBA" id="ARBA00022741"/>
    </source>
</evidence>
<evidence type="ECO:0000256" key="6">
    <source>
        <dbReference type="ARBA" id="ARBA00022555"/>
    </source>
</evidence>
<dbReference type="InterPro" id="IPR029038">
    <property type="entry name" value="MetRS_Zn"/>
</dbReference>
<dbReference type="Gene3D" id="2.40.50.140">
    <property type="entry name" value="Nucleic acid-binding proteins"/>
    <property type="match status" value="1"/>
</dbReference>
<dbReference type="GO" id="GO:0046872">
    <property type="term" value="F:metal ion binding"/>
    <property type="evidence" value="ECO:0007669"/>
    <property type="project" value="UniProtKB-KW"/>
</dbReference>
<evidence type="ECO:0000256" key="2">
    <source>
        <dbReference type="ARBA" id="ARBA00004496"/>
    </source>
</evidence>
<evidence type="ECO:0000256" key="1">
    <source>
        <dbReference type="ARBA" id="ARBA00003314"/>
    </source>
</evidence>
<dbReference type="InterPro" id="IPR015413">
    <property type="entry name" value="Methionyl/Leucyl_tRNA_Synth"/>
</dbReference>
<evidence type="ECO:0000256" key="15">
    <source>
        <dbReference type="ARBA" id="ARBA00047364"/>
    </source>
</evidence>
<dbReference type="HAMAP" id="MF_00098">
    <property type="entry name" value="Met_tRNA_synth_type1"/>
    <property type="match status" value="1"/>
</dbReference>
<dbReference type="GO" id="GO:0005524">
    <property type="term" value="F:ATP binding"/>
    <property type="evidence" value="ECO:0007669"/>
    <property type="project" value="UniProtKB-UniRule"/>
</dbReference>
<dbReference type="InterPro" id="IPR033911">
    <property type="entry name" value="MetRS_core"/>
</dbReference>
<dbReference type="EC" id="6.1.1.10" evidence="16"/>
<evidence type="ECO:0000313" key="19">
    <source>
        <dbReference type="Proteomes" id="UP000310314"/>
    </source>
</evidence>
<feature type="domain" description="TRNA-binding" evidence="17">
    <location>
        <begin position="590"/>
        <end position="692"/>
    </location>
</feature>
<feature type="short sequence motif" description="'KMSKS' region" evidence="16">
    <location>
        <begin position="339"/>
        <end position="343"/>
    </location>
</feature>
<dbReference type="Pfam" id="PF09334">
    <property type="entry name" value="tRNA-synt_1g"/>
    <property type="match status" value="1"/>
</dbReference>
<dbReference type="EMBL" id="VATY01000001">
    <property type="protein sequence ID" value="TMM58492.1"/>
    <property type="molecule type" value="Genomic_DNA"/>
</dbReference>
<dbReference type="NCBIfam" id="NF001100">
    <property type="entry name" value="PRK00133.1"/>
    <property type="match status" value="1"/>
</dbReference>
<evidence type="ECO:0000256" key="8">
    <source>
        <dbReference type="ARBA" id="ARBA00022723"/>
    </source>
</evidence>
<protein>
    <recommendedName>
        <fullName evidence="16">Methionine--tRNA ligase</fullName>
        <ecNumber evidence="16">6.1.1.10</ecNumber>
    </recommendedName>
    <alternativeName>
        <fullName evidence="16">Methionyl-tRNA synthetase</fullName>
        <shortName evidence="16">MetRS</shortName>
    </alternativeName>
</protein>
<feature type="binding site" evidence="16">
    <location>
        <position position="150"/>
    </location>
    <ligand>
        <name>Zn(2+)</name>
        <dbReference type="ChEBI" id="CHEBI:29105"/>
    </ligand>
</feature>
<keyword evidence="9 16" id="KW-0547">Nucleotide-binding</keyword>
<feature type="short sequence motif" description="'HIGH' region" evidence="16">
    <location>
        <begin position="18"/>
        <end position="28"/>
    </location>
</feature>
<dbReference type="NCBIfam" id="TIGR00399">
    <property type="entry name" value="metG_C_term"/>
    <property type="match status" value="1"/>
</dbReference>
<keyword evidence="6 16" id="KW-0820">tRNA-binding</keyword>
<dbReference type="InterPro" id="IPR001412">
    <property type="entry name" value="aa-tRNA-synth_I_CS"/>
</dbReference>
<evidence type="ECO:0000256" key="16">
    <source>
        <dbReference type="HAMAP-Rule" id="MF_00098"/>
    </source>
</evidence>
<keyword evidence="14 16" id="KW-0030">Aminoacyl-tRNA synthetase</keyword>
<dbReference type="Pfam" id="PF01588">
    <property type="entry name" value="tRNA_bind"/>
    <property type="match status" value="1"/>
</dbReference>
<keyword evidence="11 16" id="KW-0067">ATP-binding</keyword>
<dbReference type="InterPro" id="IPR004495">
    <property type="entry name" value="Met-tRNA-synth_bsu_C"/>
</dbReference>
<feature type="binding site" evidence="16">
    <location>
        <position position="342"/>
    </location>
    <ligand>
        <name>ATP</name>
        <dbReference type="ChEBI" id="CHEBI:30616"/>
    </ligand>
</feature>
<dbReference type="InterPro" id="IPR014758">
    <property type="entry name" value="Met-tRNA_synth"/>
</dbReference>
<comment type="subcellular location">
    <subcellularLocation>
        <location evidence="2 16">Cytoplasm</location>
    </subcellularLocation>
</comment>
<keyword evidence="7 16" id="KW-0436">Ligase</keyword>
<keyword evidence="10 16" id="KW-0862">Zinc</keyword>
<feature type="binding site" evidence="16">
    <location>
        <position position="153"/>
    </location>
    <ligand>
        <name>Zn(2+)</name>
        <dbReference type="ChEBI" id="CHEBI:29105"/>
    </ligand>
</feature>
<comment type="subunit">
    <text evidence="4 16">Homodimer.</text>
</comment>
<comment type="catalytic activity">
    <reaction evidence="15 16">
        <text>tRNA(Met) + L-methionine + ATP = L-methionyl-tRNA(Met) + AMP + diphosphate</text>
        <dbReference type="Rhea" id="RHEA:13481"/>
        <dbReference type="Rhea" id="RHEA-COMP:9667"/>
        <dbReference type="Rhea" id="RHEA-COMP:9698"/>
        <dbReference type="ChEBI" id="CHEBI:30616"/>
        <dbReference type="ChEBI" id="CHEBI:33019"/>
        <dbReference type="ChEBI" id="CHEBI:57844"/>
        <dbReference type="ChEBI" id="CHEBI:78442"/>
        <dbReference type="ChEBI" id="CHEBI:78530"/>
        <dbReference type="ChEBI" id="CHEBI:456215"/>
        <dbReference type="EC" id="6.1.1.10"/>
    </reaction>
</comment>
<evidence type="ECO:0000256" key="14">
    <source>
        <dbReference type="ARBA" id="ARBA00023146"/>
    </source>
</evidence>
<evidence type="ECO:0000256" key="13">
    <source>
        <dbReference type="ARBA" id="ARBA00022917"/>
    </source>
</evidence>
<proteinExistence type="inferred from homology"/>
<evidence type="ECO:0000256" key="7">
    <source>
        <dbReference type="ARBA" id="ARBA00022598"/>
    </source>
</evidence>
<evidence type="ECO:0000256" key="11">
    <source>
        <dbReference type="ARBA" id="ARBA00022840"/>
    </source>
</evidence>
<dbReference type="Proteomes" id="UP000310314">
    <property type="component" value="Unassembled WGS sequence"/>
</dbReference>
<evidence type="ECO:0000259" key="17">
    <source>
        <dbReference type="PROSITE" id="PS50886"/>
    </source>
</evidence>
<dbReference type="Gene3D" id="3.40.50.620">
    <property type="entry name" value="HUPs"/>
    <property type="match status" value="1"/>
</dbReference>
<evidence type="ECO:0000256" key="12">
    <source>
        <dbReference type="ARBA" id="ARBA00022884"/>
    </source>
</evidence>
<dbReference type="GO" id="GO:0005829">
    <property type="term" value="C:cytosol"/>
    <property type="evidence" value="ECO:0007669"/>
    <property type="project" value="TreeGrafter"/>
</dbReference>
<comment type="caution">
    <text evidence="18">The sequence shown here is derived from an EMBL/GenBank/DDBJ whole genome shotgun (WGS) entry which is preliminary data.</text>
</comment>
<dbReference type="FunFam" id="2.40.50.140:FF:000042">
    <property type="entry name" value="Methionine--tRNA ligase"/>
    <property type="match status" value="1"/>
</dbReference>
<organism evidence="18 19">
    <name type="scientific">Maribacter algarum</name>
    <name type="common">ex Zhang et al. 2020</name>
    <dbReference type="NCBI Taxonomy" id="2578118"/>
    <lineage>
        <taxon>Bacteria</taxon>
        <taxon>Pseudomonadati</taxon>
        <taxon>Bacteroidota</taxon>
        <taxon>Flavobacteriia</taxon>
        <taxon>Flavobacteriales</taxon>
        <taxon>Flavobacteriaceae</taxon>
        <taxon>Maribacter</taxon>
    </lineage>
</organism>
<dbReference type="GO" id="GO:0000049">
    <property type="term" value="F:tRNA binding"/>
    <property type="evidence" value="ECO:0007669"/>
    <property type="project" value="UniProtKB-UniRule"/>
</dbReference>
<dbReference type="Gene3D" id="1.10.730.10">
    <property type="entry name" value="Isoleucyl-tRNA Synthetase, Domain 1"/>
    <property type="match status" value="1"/>
</dbReference>
<dbReference type="Gene3D" id="2.20.28.20">
    <property type="entry name" value="Methionyl-tRNA synthetase, Zn-domain"/>
    <property type="match status" value="1"/>
</dbReference>
<keyword evidence="19" id="KW-1185">Reference proteome</keyword>
<evidence type="ECO:0000256" key="4">
    <source>
        <dbReference type="ARBA" id="ARBA00011738"/>
    </source>
</evidence>
<dbReference type="CDD" id="cd07957">
    <property type="entry name" value="Anticodon_Ia_Met"/>
    <property type="match status" value="1"/>
</dbReference>
<dbReference type="SUPFAM" id="SSF57770">
    <property type="entry name" value="Methionyl-tRNA synthetase (MetRS), Zn-domain"/>
    <property type="match status" value="1"/>
</dbReference>
<evidence type="ECO:0000313" key="18">
    <source>
        <dbReference type="EMBL" id="TMM58492.1"/>
    </source>
</evidence>
<dbReference type="InterPro" id="IPR002547">
    <property type="entry name" value="tRNA-bd_dom"/>
</dbReference>
<feature type="binding site" evidence="16">
    <location>
        <position position="166"/>
    </location>
    <ligand>
        <name>Zn(2+)</name>
        <dbReference type="ChEBI" id="CHEBI:29105"/>
    </ligand>
</feature>
<reference evidence="18 19" key="1">
    <citation type="submission" date="2019-05" db="EMBL/GenBank/DDBJ databases">
        <authorList>
            <person name="Zhang J.-Y."/>
            <person name="Feg X."/>
            <person name="Du Z.-J."/>
        </authorList>
    </citation>
    <scope>NUCLEOTIDE SEQUENCE [LARGE SCALE GENOMIC DNA]</scope>
    <source>
        <strain evidence="18 19">RZ26</strain>
    </source>
</reference>
<evidence type="ECO:0000256" key="10">
    <source>
        <dbReference type="ARBA" id="ARBA00022833"/>
    </source>
</evidence>
<dbReference type="PANTHER" id="PTHR45765">
    <property type="entry name" value="METHIONINE--TRNA LIGASE"/>
    <property type="match status" value="1"/>
</dbReference>
<dbReference type="InterPro" id="IPR012340">
    <property type="entry name" value="NA-bd_OB-fold"/>
</dbReference>
<feature type="binding site" evidence="16">
    <location>
        <position position="163"/>
    </location>
    <ligand>
        <name>Zn(2+)</name>
        <dbReference type="ChEBI" id="CHEBI:29105"/>
    </ligand>
</feature>
<dbReference type="OrthoDB" id="9810191at2"/>
<dbReference type="InterPro" id="IPR009080">
    <property type="entry name" value="tRNAsynth_Ia_anticodon-bd"/>
</dbReference>
<dbReference type="PROSITE" id="PS00178">
    <property type="entry name" value="AA_TRNA_LIGASE_I"/>
    <property type="match status" value="1"/>
</dbReference>
<keyword evidence="8 16" id="KW-0479">Metal-binding</keyword>